<dbReference type="AlphaFoldDB" id="Q5QZS2"/>
<dbReference type="Proteomes" id="UP000001171">
    <property type="component" value="Chromosome"/>
</dbReference>
<accession>Q5QZS2</accession>
<proteinExistence type="predicted"/>
<dbReference type="STRING" id="283942.IL1132"/>
<sequence>MMQPEKLTELSDQLKQEIADSEFESANVTLAELIKSLNHLPDNWQKSEQWVTVVAEADKYLTDIQPTLEAEQEKARAAMSKITKSKKGVKAYTK</sequence>
<organism evidence="1 2">
    <name type="scientific">Idiomarina loihiensis (strain ATCC BAA-735 / DSM 15497 / L2-TR)</name>
    <dbReference type="NCBI Taxonomy" id="283942"/>
    <lineage>
        <taxon>Bacteria</taxon>
        <taxon>Pseudomonadati</taxon>
        <taxon>Pseudomonadota</taxon>
        <taxon>Gammaproteobacteria</taxon>
        <taxon>Alteromonadales</taxon>
        <taxon>Idiomarinaceae</taxon>
        <taxon>Idiomarina</taxon>
    </lineage>
</organism>
<protein>
    <submittedName>
        <fullName evidence="1">Uncharacterized protein</fullName>
    </submittedName>
</protein>
<evidence type="ECO:0000313" key="2">
    <source>
        <dbReference type="Proteomes" id="UP000001171"/>
    </source>
</evidence>
<dbReference type="KEGG" id="ilo:IL1132"/>
<evidence type="ECO:0000313" key="1">
    <source>
        <dbReference type="EMBL" id="AAV81972.1"/>
    </source>
</evidence>
<dbReference type="RefSeq" id="WP_011234383.1">
    <property type="nucleotide sequence ID" value="NC_006512.1"/>
</dbReference>
<dbReference type="EMBL" id="AE017340">
    <property type="protein sequence ID" value="AAV81972.1"/>
    <property type="molecule type" value="Genomic_DNA"/>
</dbReference>
<reference evidence="1 2" key="1">
    <citation type="journal article" date="2004" name="Proc. Natl. Acad. Sci. U.S.A.">
        <title>Genome sequence of the deep-sea gamma-proteobacterium Idiomarina loihiensis reveals amino acid fermentation as a source of carbon and energy.</title>
        <authorList>
            <person name="Hou S."/>
            <person name="Saw J.H."/>
            <person name="Lee K.S."/>
            <person name="Freitas T.A."/>
            <person name="Belisle C."/>
            <person name="Kawarabayasi Y."/>
            <person name="Donachie S.P."/>
            <person name="Pikina A."/>
            <person name="Galperin M.Y."/>
            <person name="Koonin E.V."/>
            <person name="Makarova K.S."/>
            <person name="Omelchenko M.V."/>
            <person name="Sorokin A."/>
            <person name="Wolf Y.I."/>
            <person name="Li Q.X."/>
            <person name="Keum Y.S."/>
            <person name="Campbell S."/>
            <person name="Denery J."/>
            <person name="Aizawa S."/>
            <person name="Shibata S."/>
            <person name="Malahoff A."/>
            <person name="Alam M."/>
        </authorList>
    </citation>
    <scope>NUCLEOTIDE SEQUENCE [LARGE SCALE GENOMIC DNA]</scope>
    <source>
        <strain evidence="2">ATCC BAA-735 / DSM 15497 / L2-TR</strain>
    </source>
</reference>
<dbReference type="GeneID" id="41336300"/>
<dbReference type="HOGENOM" id="CLU_2395742_0_0_6"/>
<gene>
    <name evidence="1" type="ordered locus">IL1132</name>
</gene>
<keyword evidence="2" id="KW-1185">Reference proteome</keyword>
<name>Q5QZS2_IDILO</name>